<dbReference type="OrthoDB" id="9797743at2"/>
<dbReference type="PANTHER" id="PTHR18901">
    <property type="entry name" value="2-DEOXYGLUCOSE-6-PHOSPHATE PHOSPHATASE 2"/>
    <property type="match status" value="1"/>
</dbReference>
<dbReference type="AlphaFoldDB" id="A0A1Q2D7S4"/>
<dbReference type="CDD" id="cd07505">
    <property type="entry name" value="HAD_BPGM-like"/>
    <property type="match status" value="1"/>
</dbReference>
<dbReference type="InterPro" id="IPR006439">
    <property type="entry name" value="HAD-SF_hydro_IA"/>
</dbReference>
<dbReference type="EMBL" id="CP019609">
    <property type="protein sequence ID" value="AQP54392.1"/>
    <property type="molecule type" value="Genomic_DNA"/>
</dbReference>
<evidence type="ECO:0000313" key="2">
    <source>
        <dbReference type="Proteomes" id="UP000188246"/>
    </source>
</evidence>
<accession>A0A1Q2D7S4</accession>
<proteinExistence type="predicted"/>
<dbReference type="Gene3D" id="3.40.50.1000">
    <property type="entry name" value="HAD superfamily/HAD-like"/>
    <property type="match status" value="1"/>
</dbReference>
<dbReference type="PANTHER" id="PTHR18901:SF38">
    <property type="entry name" value="PSEUDOURIDINE-5'-PHOSPHATASE"/>
    <property type="match status" value="1"/>
</dbReference>
<dbReference type="SUPFAM" id="SSF56784">
    <property type="entry name" value="HAD-like"/>
    <property type="match status" value="1"/>
</dbReference>
<keyword evidence="2" id="KW-1185">Reference proteome</keyword>
<dbReference type="KEGG" id="vpi:BW732_09240"/>
<dbReference type="STRING" id="633807.BW732_09240"/>
<dbReference type="SFLD" id="SFLDS00003">
    <property type="entry name" value="Haloacid_Dehalogenase"/>
    <property type="match status" value="1"/>
</dbReference>
<dbReference type="InterPro" id="IPR023198">
    <property type="entry name" value="PGP-like_dom2"/>
</dbReference>
<dbReference type="NCBIfam" id="TIGR01509">
    <property type="entry name" value="HAD-SF-IA-v3"/>
    <property type="match status" value="1"/>
</dbReference>
<evidence type="ECO:0000313" key="1">
    <source>
        <dbReference type="EMBL" id="AQP54392.1"/>
    </source>
</evidence>
<dbReference type="NCBIfam" id="TIGR01549">
    <property type="entry name" value="HAD-SF-IA-v1"/>
    <property type="match status" value="1"/>
</dbReference>
<gene>
    <name evidence="1" type="ORF">BW732_09240</name>
</gene>
<dbReference type="SFLD" id="SFLDG01129">
    <property type="entry name" value="C1.5:_HAD__Beta-PGM__Phosphata"/>
    <property type="match status" value="1"/>
</dbReference>
<reference evidence="1 2" key="1">
    <citation type="journal article" date="2010" name="Int. J. Syst. Evol. Microbiol.">
        <title>Vagococcus penaei sp. nov., isolated from spoilage microbiota of cooked shrimp (Penaeus vannamei).</title>
        <authorList>
            <person name="Jaffres E."/>
            <person name="Prevost H."/>
            <person name="Rossero A."/>
            <person name="Joffraud J.J."/>
            <person name="Dousset X."/>
        </authorList>
    </citation>
    <scope>NUCLEOTIDE SEQUENCE [LARGE SCALE GENOMIC DNA]</scope>
    <source>
        <strain evidence="1 2">CD276</strain>
    </source>
</reference>
<organism evidence="1 2">
    <name type="scientific">Vagococcus penaei</name>
    <dbReference type="NCBI Taxonomy" id="633807"/>
    <lineage>
        <taxon>Bacteria</taxon>
        <taxon>Bacillati</taxon>
        <taxon>Bacillota</taxon>
        <taxon>Bacilli</taxon>
        <taxon>Lactobacillales</taxon>
        <taxon>Enterococcaceae</taxon>
        <taxon>Vagococcus</taxon>
    </lineage>
</organism>
<dbReference type="InterPro" id="IPR036412">
    <property type="entry name" value="HAD-like_sf"/>
</dbReference>
<dbReference type="RefSeq" id="WP_077276470.1">
    <property type="nucleotide sequence ID" value="NZ_CP019609.1"/>
</dbReference>
<dbReference type="Proteomes" id="UP000188246">
    <property type="component" value="Chromosome"/>
</dbReference>
<dbReference type="Gene3D" id="1.10.150.240">
    <property type="entry name" value="Putative phosphatase, domain 2"/>
    <property type="match status" value="1"/>
</dbReference>
<dbReference type="Pfam" id="PF13419">
    <property type="entry name" value="HAD_2"/>
    <property type="match status" value="1"/>
</dbReference>
<name>A0A1Q2D7S4_9ENTE</name>
<dbReference type="InterPro" id="IPR041492">
    <property type="entry name" value="HAD_2"/>
</dbReference>
<dbReference type="InterPro" id="IPR023214">
    <property type="entry name" value="HAD_sf"/>
</dbReference>
<sequence length="221" mass="24420">MKKISGVIFDMDGLLLDTEAIYSRVNIEIAPKWGIEGYDETTYMEEIGLGEKAVHAKYFKDYAQLPKESIDGFFKDTRQIIEREFLEKGAPLKSGVLELMAYLKEQNIPMVVASSNHREAINNLLAKAGILSDFKGSVSGDEVTHAKPHPEIVEKAVALLGTKPEETLMLEDSLNGIRASHVAGVPVIMVPDILPANDEAREKAYAIEPDLLAVLELIKNK</sequence>
<protein>
    <submittedName>
        <fullName evidence="1">Uncharacterized protein</fullName>
    </submittedName>
</protein>